<protein>
    <submittedName>
        <fullName evidence="2">Uncharacterized protein</fullName>
    </submittedName>
</protein>
<keyword evidence="1" id="KW-0732">Signal</keyword>
<dbReference type="AlphaFoldDB" id="A0A2A2KUV8"/>
<accession>A0A2A2KUV8</accession>
<sequence length="143" mass="16048">MLVRFSLLFAFVTVSIQASGNNNSPSTQSDEEILLITLPDDQVEKLLELRDEQMLRDFNQQLLGKRAPMPMMNGGMFGKRSIDTNNVEAPDTYYVKRAKMLPFNGGMFGKRSPRVIPFNGGMFGKRSERIARSSMPFNGGMFG</sequence>
<evidence type="ECO:0000313" key="2">
    <source>
        <dbReference type="EMBL" id="PAV77688.1"/>
    </source>
</evidence>
<dbReference type="EMBL" id="LIAE01007671">
    <property type="protein sequence ID" value="PAV77688.1"/>
    <property type="molecule type" value="Genomic_DNA"/>
</dbReference>
<dbReference type="OrthoDB" id="5842714at2759"/>
<evidence type="ECO:0000313" key="3">
    <source>
        <dbReference type="Proteomes" id="UP000218231"/>
    </source>
</evidence>
<feature type="signal peptide" evidence="1">
    <location>
        <begin position="1"/>
        <end position="18"/>
    </location>
</feature>
<comment type="caution">
    <text evidence="2">The sequence shown here is derived from an EMBL/GenBank/DDBJ whole genome shotgun (WGS) entry which is preliminary data.</text>
</comment>
<gene>
    <name evidence="2" type="ORF">WR25_23522</name>
</gene>
<keyword evidence="3" id="KW-1185">Reference proteome</keyword>
<feature type="chain" id="PRO_5012449121" evidence="1">
    <location>
        <begin position="19"/>
        <end position="143"/>
    </location>
</feature>
<reference evidence="2 3" key="1">
    <citation type="journal article" date="2017" name="Curr. Biol.">
        <title>Genome architecture and evolution of a unichromosomal asexual nematode.</title>
        <authorList>
            <person name="Fradin H."/>
            <person name="Zegar C."/>
            <person name="Gutwein M."/>
            <person name="Lucas J."/>
            <person name="Kovtun M."/>
            <person name="Corcoran D."/>
            <person name="Baugh L.R."/>
            <person name="Kiontke K."/>
            <person name="Gunsalus K."/>
            <person name="Fitch D.H."/>
            <person name="Piano F."/>
        </authorList>
    </citation>
    <scope>NUCLEOTIDE SEQUENCE [LARGE SCALE GENOMIC DNA]</scope>
    <source>
        <strain evidence="2">PF1309</strain>
    </source>
</reference>
<dbReference type="STRING" id="2018661.A0A2A2KUV8"/>
<organism evidence="2 3">
    <name type="scientific">Diploscapter pachys</name>
    <dbReference type="NCBI Taxonomy" id="2018661"/>
    <lineage>
        <taxon>Eukaryota</taxon>
        <taxon>Metazoa</taxon>
        <taxon>Ecdysozoa</taxon>
        <taxon>Nematoda</taxon>
        <taxon>Chromadorea</taxon>
        <taxon>Rhabditida</taxon>
        <taxon>Rhabditina</taxon>
        <taxon>Rhabditomorpha</taxon>
        <taxon>Rhabditoidea</taxon>
        <taxon>Rhabditidae</taxon>
        <taxon>Diploscapter</taxon>
    </lineage>
</organism>
<evidence type="ECO:0000256" key="1">
    <source>
        <dbReference type="SAM" id="SignalP"/>
    </source>
</evidence>
<dbReference type="Proteomes" id="UP000218231">
    <property type="component" value="Unassembled WGS sequence"/>
</dbReference>
<proteinExistence type="predicted"/>
<name>A0A2A2KUV8_9BILA</name>